<dbReference type="InterPro" id="IPR051619">
    <property type="entry name" value="TypeII_TA_RNase_PINc/VapC"/>
</dbReference>
<dbReference type="Pfam" id="PF01850">
    <property type="entry name" value="PIN"/>
    <property type="match status" value="1"/>
</dbReference>
<dbReference type="CDD" id="cd09873">
    <property type="entry name" value="PIN_Pae0151-like"/>
    <property type="match status" value="1"/>
</dbReference>
<gene>
    <name evidence="3" type="ORF">G6N73_18890</name>
</gene>
<organism evidence="3 4">
    <name type="scientific">Allomesorhizobium camelthorni</name>
    <dbReference type="NCBI Taxonomy" id="475069"/>
    <lineage>
        <taxon>Bacteria</taxon>
        <taxon>Pseudomonadati</taxon>
        <taxon>Pseudomonadota</taxon>
        <taxon>Alphaproteobacteria</taxon>
        <taxon>Hyphomicrobiales</taxon>
        <taxon>Phyllobacteriaceae</taxon>
        <taxon>Allomesorhizobium</taxon>
    </lineage>
</organism>
<name>A0A6G4WFS4_9HYPH</name>
<evidence type="ECO:0000313" key="4">
    <source>
        <dbReference type="Proteomes" id="UP001642900"/>
    </source>
</evidence>
<dbReference type="PANTHER" id="PTHR35901">
    <property type="entry name" value="RIBONUCLEASE VAPC3"/>
    <property type="match status" value="1"/>
</dbReference>
<dbReference type="InterPro" id="IPR044153">
    <property type="entry name" value="PIN_Pae0151-like"/>
</dbReference>
<comment type="caution">
    <text evidence="3">The sequence shown here is derived from an EMBL/GenBank/DDBJ whole genome shotgun (WGS) entry which is preliminary data.</text>
</comment>
<proteinExistence type="predicted"/>
<reference evidence="3 4" key="1">
    <citation type="submission" date="2020-02" db="EMBL/GenBank/DDBJ databases">
        <title>Genome sequence of strain CCNWXJ40-4.</title>
        <authorList>
            <person name="Gao J."/>
            <person name="Sun J."/>
        </authorList>
    </citation>
    <scope>NUCLEOTIDE SEQUENCE [LARGE SCALE GENOMIC DNA]</scope>
    <source>
        <strain evidence="3 4">CCNWXJ 40-4</strain>
    </source>
</reference>
<dbReference type="RefSeq" id="WP_165030350.1">
    <property type="nucleotide sequence ID" value="NZ_JAAKZF010000028.1"/>
</dbReference>
<dbReference type="Gene3D" id="3.40.50.1010">
    <property type="entry name" value="5'-nuclease"/>
    <property type="match status" value="1"/>
</dbReference>
<dbReference type="EMBL" id="JAAKZF010000028">
    <property type="protein sequence ID" value="NGO53208.1"/>
    <property type="molecule type" value="Genomic_DNA"/>
</dbReference>
<sequence>MYRASIMIIDANVATYWCVQTPLTASAKAILARSDLRAPALIRIETTHALLKYVRVGLITHDQFRDGIQSIQDAIFEFADDGHLLGVGTEIALANSHAIYDCLYLALALERREPLATADKRLASLARSLNIETQLIGPEP</sequence>
<dbReference type="InterPro" id="IPR029060">
    <property type="entry name" value="PIN-like_dom_sf"/>
</dbReference>
<protein>
    <submittedName>
        <fullName evidence="3">Type II toxin-antitoxin system VapC family toxin</fullName>
    </submittedName>
</protein>
<keyword evidence="4" id="KW-1185">Reference proteome</keyword>
<keyword evidence="1" id="KW-0460">Magnesium</keyword>
<dbReference type="PANTHER" id="PTHR35901:SF1">
    <property type="entry name" value="EXONUCLEASE VAPC9"/>
    <property type="match status" value="1"/>
</dbReference>
<dbReference type="InterPro" id="IPR002716">
    <property type="entry name" value="PIN_dom"/>
</dbReference>
<dbReference type="SUPFAM" id="SSF88723">
    <property type="entry name" value="PIN domain-like"/>
    <property type="match status" value="1"/>
</dbReference>
<accession>A0A6G4WFS4</accession>
<dbReference type="Proteomes" id="UP001642900">
    <property type="component" value="Unassembled WGS sequence"/>
</dbReference>
<evidence type="ECO:0000313" key="3">
    <source>
        <dbReference type="EMBL" id="NGO53208.1"/>
    </source>
</evidence>
<dbReference type="AlphaFoldDB" id="A0A6G4WFS4"/>
<feature type="domain" description="PIN" evidence="2">
    <location>
        <begin position="7"/>
        <end position="126"/>
    </location>
</feature>
<evidence type="ECO:0000259" key="2">
    <source>
        <dbReference type="Pfam" id="PF01850"/>
    </source>
</evidence>
<evidence type="ECO:0000256" key="1">
    <source>
        <dbReference type="ARBA" id="ARBA00022842"/>
    </source>
</evidence>